<keyword evidence="10" id="KW-0325">Glycoprotein</keyword>
<keyword evidence="15" id="KW-1185">Reference proteome</keyword>
<keyword evidence="7" id="KW-0735">Signal-anchor</keyword>
<dbReference type="SUPFAM" id="SSF53756">
    <property type="entry name" value="UDP-Glycosyltransferase/glycogen phosphorylase"/>
    <property type="match status" value="1"/>
</dbReference>
<evidence type="ECO:0000256" key="9">
    <source>
        <dbReference type="ARBA" id="ARBA00023136"/>
    </source>
</evidence>
<dbReference type="InterPro" id="IPR038577">
    <property type="entry name" value="GT10-like_C_sf"/>
</dbReference>
<protein>
    <recommendedName>
        <fullName evidence="11">Fucosyltransferase</fullName>
        <ecNumber evidence="11">2.4.1.-</ecNumber>
    </recommendedName>
</protein>
<dbReference type="Pfam" id="PF00852">
    <property type="entry name" value="Glyco_transf_10"/>
    <property type="match status" value="1"/>
</dbReference>
<dbReference type="Pfam" id="PF17039">
    <property type="entry name" value="Glyco_tran_10_N"/>
    <property type="match status" value="1"/>
</dbReference>
<evidence type="ECO:0000256" key="7">
    <source>
        <dbReference type="ARBA" id="ARBA00022968"/>
    </source>
</evidence>
<dbReference type="PANTHER" id="PTHR11929">
    <property type="entry name" value="ALPHA- 1,3 -FUCOSYLTRANSFERASE"/>
    <property type="match status" value="1"/>
</dbReference>
<evidence type="ECO:0000256" key="6">
    <source>
        <dbReference type="ARBA" id="ARBA00022692"/>
    </source>
</evidence>
<evidence type="ECO:0000256" key="8">
    <source>
        <dbReference type="ARBA" id="ARBA00022989"/>
    </source>
</evidence>
<proteinExistence type="inferred from homology"/>
<evidence type="ECO:0000256" key="4">
    <source>
        <dbReference type="ARBA" id="ARBA00022676"/>
    </source>
</evidence>
<dbReference type="InterPro" id="IPR001503">
    <property type="entry name" value="Glyco_trans_10"/>
</dbReference>
<accession>A0ABN7RW73</accession>
<name>A0ABN7RW73_OIKDI</name>
<comment type="subcellular location">
    <subcellularLocation>
        <location evidence="11">Golgi apparatus</location>
        <location evidence="11">Golgi stack membrane</location>
        <topology evidence="11">Single-pass type II membrane protein</topology>
    </subcellularLocation>
    <subcellularLocation>
        <location evidence="1">Membrane</location>
        <topology evidence="1">Single-pass membrane protein</topology>
    </subcellularLocation>
</comment>
<dbReference type="PANTHER" id="PTHR11929:SF145">
    <property type="entry name" value="ALPHA-(1,3)-FUCOSYLTRANSFERASE FUT-1"/>
    <property type="match status" value="1"/>
</dbReference>
<keyword evidence="9" id="KW-0472">Membrane</keyword>
<evidence type="ECO:0000256" key="5">
    <source>
        <dbReference type="ARBA" id="ARBA00022679"/>
    </source>
</evidence>
<reference evidence="14 15" key="1">
    <citation type="submission" date="2021-04" db="EMBL/GenBank/DDBJ databases">
        <authorList>
            <person name="Bliznina A."/>
        </authorList>
    </citation>
    <scope>NUCLEOTIDE SEQUENCE [LARGE SCALE GENOMIC DNA]</scope>
</reference>
<keyword evidence="11" id="KW-0333">Golgi apparatus</keyword>
<keyword evidence="6 11" id="KW-0812">Transmembrane</keyword>
<evidence type="ECO:0000256" key="1">
    <source>
        <dbReference type="ARBA" id="ARBA00004167"/>
    </source>
</evidence>
<dbReference type="InterPro" id="IPR055270">
    <property type="entry name" value="Glyco_tran_10_C"/>
</dbReference>
<evidence type="ECO:0000313" key="15">
    <source>
        <dbReference type="Proteomes" id="UP001158576"/>
    </source>
</evidence>
<keyword evidence="4 11" id="KW-0328">Glycosyltransferase</keyword>
<evidence type="ECO:0000256" key="10">
    <source>
        <dbReference type="ARBA" id="ARBA00023180"/>
    </source>
</evidence>
<keyword evidence="8" id="KW-1133">Transmembrane helix</keyword>
<organism evidence="14 15">
    <name type="scientific">Oikopleura dioica</name>
    <name type="common">Tunicate</name>
    <dbReference type="NCBI Taxonomy" id="34765"/>
    <lineage>
        <taxon>Eukaryota</taxon>
        <taxon>Metazoa</taxon>
        <taxon>Chordata</taxon>
        <taxon>Tunicata</taxon>
        <taxon>Appendicularia</taxon>
        <taxon>Copelata</taxon>
        <taxon>Oikopleuridae</taxon>
        <taxon>Oikopleura</taxon>
    </lineage>
</organism>
<sequence>MSEWRLARKSYKFDHPKISNKEAEETFRENLIEYEKEENPTTILNFWSGGLPRLQKISKHCGGCWLTNDKHVEYTADAIIFDHTRYRKNLEVETGVMPDFVNRNTDSQYWVFWPRESASKGIEKGTNHKLVKEIHDWDGAFNLTASCRLDSDAIRPYGNMNLLLKNYVGKSQEEIIQSIMAKKQYNNGKHTAWMVSNCDKTNGAVARWELGQQLIRSGLKLDGFGSCFDNNINGNPWQVKDLETEGAIGKYKFYLAFENSLHCNGYISEKFWRNSLLTGAVPVVYGPYRADLEAVAPKNSYIFVEDFSSPKELVDYLDYLDQNDTAYAEYHHWRSETEMERNGSMMTHDDEMICQLCQKINERKSLGYPKRMIRSVASWWWYNVHDEKCTEGFDLPKWITSYPPQTMEDTYDEMKGNLLEKSGPR</sequence>
<evidence type="ECO:0000313" key="14">
    <source>
        <dbReference type="EMBL" id="CAG5086938.1"/>
    </source>
</evidence>
<comment type="similarity">
    <text evidence="3 11">Belongs to the glycosyltransferase 10 family.</text>
</comment>
<comment type="pathway">
    <text evidence="2">Protein modification; protein glycosylation.</text>
</comment>
<feature type="domain" description="Fucosyltransferase C-terminal" evidence="12">
    <location>
        <begin position="189"/>
        <end position="379"/>
    </location>
</feature>
<dbReference type="Gene3D" id="3.40.50.11660">
    <property type="entry name" value="Glycosyl transferase family 10, C-terminal domain"/>
    <property type="match status" value="1"/>
</dbReference>
<evidence type="ECO:0000259" key="12">
    <source>
        <dbReference type="Pfam" id="PF00852"/>
    </source>
</evidence>
<dbReference type="Proteomes" id="UP001158576">
    <property type="component" value="Chromosome PAR"/>
</dbReference>
<keyword evidence="5 11" id="KW-0808">Transferase</keyword>
<evidence type="ECO:0000256" key="11">
    <source>
        <dbReference type="RuleBase" id="RU003832"/>
    </source>
</evidence>
<dbReference type="EMBL" id="OU015568">
    <property type="protein sequence ID" value="CAG5086938.1"/>
    <property type="molecule type" value="Genomic_DNA"/>
</dbReference>
<feature type="domain" description="Fucosyltransferase N-terminal" evidence="13">
    <location>
        <begin position="41"/>
        <end position="158"/>
    </location>
</feature>
<dbReference type="InterPro" id="IPR031481">
    <property type="entry name" value="Glyco_tran_10_N"/>
</dbReference>
<dbReference type="EC" id="2.4.1.-" evidence="11"/>
<gene>
    <name evidence="14" type="ORF">OKIOD_LOCUS2968</name>
</gene>
<evidence type="ECO:0000259" key="13">
    <source>
        <dbReference type="Pfam" id="PF17039"/>
    </source>
</evidence>
<evidence type="ECO:0000256" key="2">
    <source>
        <dbReference type="ARBA" id="ARBA00004922"/>
    </source>
</evidence>
<evidence type="ECO:0000256" key="3">
    <source>
        <dbReference type="ARBA" id="ARBA00008919"/>
    </source>
</evidence>